<sequence>MKTLIVSLKSPANVLNDFRNAFKKISHHKKNPHFEISFDSKKDFTKFVNNIDILSTILMFRPKSVYELSKLCNKDVSDLNKTINFFCDLEIIKINKRKINGKEVSTPIVEYDNIQFNLAA</sequence>
<dbReference type="Proteomes" id="UP000722750">
    <property type="component" value="Unassembled WGS sequence"/>
</dbReference>
<organism evidence="1 2">
    <name type="scientific">Candidatus Scalindua arabica</name>
    <dbReference type="NCBI Taxonomy" id="1127984"/>
    <lineage>
        <taxon>Bacteria</taxon>
        <taxon>Pseudomonadati</taxon>
        <taxon>Planctomycetota</taxon>
        <taxon>Candidatus Brocadiia</taxon>
        <taxon>Candidatus Brocadiales</taxon>
        <taxon>Candidatus Scalinduaceae</taxon>
        <taxon>Candidatus Scalindua</taxon>
    </lineage>
</organism>
<evidence type="ECO:0000313" key="2">
    <source>
        <dbReference type="Proteomes" id="UP000722750"/>
    </source>
</evidence>
<comment type="caution">
    <text evidence="1">The sequence shown here is derived from an EMBL/GenBank/DDBJ whole genome shotgun (WGS) entry which is preliminary data.</text>
</comment>
<dbReference type="AlphaFoldDB" id="A0A941VZT3"/>
<dbReference type="Pfam" id="PF25212">
    <property type="entry name" value="HVO_A0114"/>
    <property type="match status" value="1"/>
</dbReference>
<evidence type="ECO:0000313" key="1">
    <source>
        <dbReference type="EMBL" id="MBS1257048.1"/>
    </source>
</evidence>
<protein>
    <submittedName>
        <fullName evidence="1">Uncharacterized protein</fullName>
    </submittedName>
</protein>
<proteinExistence type="predicted"/>
<reference evidence="1" key="1">
    <citation type="journal article" date="2021" name="ISME J.">
        <title>Fine-scale metabolic discontinuity in a stratified prokaryote microbiome of a Red Sea deep halocline.</title>
        <authorList>
            <person name="Michoud G."/>
            <person name="Ngugi D.K."/>
            <person name="Barozzi A."/>
            <person name="Merlino G."/>
            <person name="Calleja M.L."/>
            <person name="Delgado-Huertas A."/>
            <person name="Moran X.A.G."/>
            <person name="Daffonchio D."/>
        </authorList>
    </citation>
    <scope>NUCLEOTIDE SEQUENCE</scope>
    <source>
        <strain evidence="1">SuakinDeep_MAG55_1</strain>
    </source>
</reference>
<name>A0A941VZT3_9BACT</name>
<dbReference type="EMBL" id="JAANXD010000003">
    <property type="protein sequence ID" value="MBS1257048.1"/>
    <property type="molecule type" value="Genomic_DNA"/>
</dbReference>
<accession>A0A941VZT3</accession>
<gene>
    <name evidence="1" type="ORF">MAG551_00083</name>
</gene>